<dbReference type="GO" id="GO:0015074">
    <property type="term" value="P:DNA integration"/>
    <property type="evidence" value="ECO:0007669"/>
    <property type="project" value="InterPro"/>
</dbReference>
<dbReference type="RefSeq" id="WP_140234770.1">
    <property type="nucleotide sequence ID" value="NZ_CP041036.1"/>
</dbReference>
<dbReference type="EMBL" id="CP041036">
    <property type="protein sequence ID" value="QDE32021.1"/>
    <property type="molecule type" value="Genomic_DNA"/>
</dbReference>
<protein>
    <submittedName>
        <fullName evidence="3">Site-specific integrase</fullName>
    </submittedName>
</protein>
<dbReference type="AlphaFoldDB" id="A0A4Y5YGT8"/>
<evidence type="ECO:0000313" key="4">
    <source>
        <dbReference type="Proteomes" id="UP000319809"/>
    </source>
</evidence>
<feature type="domain" description="Tyr recombinase" evidence="2">
    <location>
        <begin position="297"/>
        <end position="482"/>
    </location>
</feature>
<dbReference type="PROSITE" id="PS51898">
    <property type="entry name" value="TYR_RECOMBINASE"/>
    <property type="match status" value="1"/>
</dbReference>
<reference evidence="3 4" key="1">
    <citation type="submission" date="2019-06" db="EMBL/GenBank/DDBJ databases">
        <title>The genome of Shewanella sp. SM1901.</title>
        <authorList>
            <person name="Cha Q."/>
        </authorList>
    </citation>
    <scope>NUCLEOTIDE SEQUENCE [LARGE SCALE GENOMIC DNA]</scope>
    <source>
        <strain evidence="3 4">SM1901</strain>
    </source>
</reference>
<keyword evidence="4" id="KW-1185">Reference proteome</keyword>
<dbReference type="Proteomes" id="UP000319809">
    <property type="component" value="Chromosome"/>
</dbReference>
<dbReference type="KEGG" id="spol:FH971_14265"/>
<dbReference type="GO" id="GO:0003677">
    <property type="term" value="F:DNA binding"/>
    <property type="evidence" value="ECO:0007669"/>
    <property type="project" value="InterPro"/>
</dbReference>
<dbReference type="InterPro" id="IPR011010">
    <property type="entry name" value="DNA_brk_join_enz"/>
</dbReference>
<dbReference type="GO" id="GO:0006310">
    <property type="term" value="P:DNA recombination"/>
    <property type="evidence" value="ECO:0007669"/>
    <property type="project" value="UniProtKB-KW"/>
</dbReference>
<dbReference type="InterPro" id="IPR002104">
    <property type="entry name" value="Integrase_catalytic"/>
</dbReference>
<accession>A0A4Y5YGT8</accession>
<name>A0A4Y5YGT8_9GAMM</name>
<keyword evidence="1" id="KW-0233">DNA recombination</keyword>
<organism evidence="3 4">
    <name type="scientific">Shewanella polaris</name>
    <dbReference type="NCBI Taxonomy" id="2588449"/>
    <lineage>
        <taxon>Bacteria</taxon>
        <taxon>Pseudomonadati</taxon>
        <taxon>Pseudomonadota</taxon>
        <taxon>Gammaproteobacteria</taxon>
        <taxon>Alteromonadales</taxon>
        <taxon>Shewanellaceae</taxon>
        <taxon>Shewanella</taxon>
    </lineage>
</organism>
<dbReference type="CDD" id="cd00397">
    <property type="entry name" value="DNA_BRE_C"/>
    <property type="match status" value="1"/>
</dbReference>
<evidence type="ECO:0000313" key="3">
    <source>
        <dbReference type="EMBL" id="QDE32021.1"/>
    </source>
</evidence>
<dbReference type="Gene3D" id="1.10.443.10">
    <property type="entry name" value="Intergrase catalytic core"/>
    <property type="match status" value="1"/>
</dbReference>
<dbReference type="SUPFAM" id="SSF56349">
    <property type="entry name" value="DNA breaking-rejoining enzymes"/>
    <property type="match status" value="1"/>
</dbReference>
<gene>
    <name evidence="3" type="ORF">FH971_14265</name>
</gene>
<proteinExistence type="predicted"/>
<evidence type="ECO:0000259" key="2">
    <source>
        <dbReference type="PROSITE" id="PS51898"/>
    </source>
</evidence>
<evidence type="ECO:0000256" key="1">
    <source>
        <dbReference type="ARBA" id="ARBA00023172"/>
    </source>
</evidence>
<dbReference type="InterPro" id="IPR013762">
    <property type="entry name" value="Integrase-like_cat_sf"/>
</dbReference>
<sequence length="569" mass="65263">MSELCTNTSKYYLDHKDVQGMIKNADYDVGKLLEYKVEDEKSDTRDARSPAPTKVMLTDNIIKKLPFCSDKPIDIVDTTFNAENDGGRLLLRIGKKTRTFYPSIAKRGNEKRGNGKSLGRWIVKNSNYYKSNEANLYTAKARFLEIIKNHQYNVKIARQDGDITIREYIESGKYAQDRLTTSTLRNKISPVSKKTIASILRQFEPWLDKALGDVSKEWPAEFKKHWQEKYTEYNIEGRNADPETFKPKQIEVGTMRKYFGEINAMFNICEKIGYIHSNKIKSFASLFPKKTVSRGAVQTYKLNYDGLMTYLFDDDTPSPPFGKLIIAIMAVTGARNSEVYKNFIDNFNYNDGKLMMHIPAEICKTKEAGSRTVEIKHERVKAEVRKHLDEIPRNGKGHMFPSRVIMDHHVSDYAYRELWKLVKAFFDLPADGRMYSLRATFGTHIAKQGGIDVAADILGDSLEIANLHYNNIDLERKSDAMDKVFNETKDIVIAQNSLVPNFNTVYAAAELLPESISKLFLMFKNGKAEPSENHILKSDWDKFVNLIKGQFEAEKINDLEVEMWLSMQS</sequence>